<dbReference type="Pfam" id="PF23990">
    <property type="entry name" value="PilB3_N"/>
    <property type="match status" value="1"/>
</dbReference>
<dbReference type="PANTHER" id="PTHR30486:SF6">
    <property type="entry name" value="TYPE IV PILUS RETRACTATION ATPASE PILT"/>
    <property type="match status" value="1"/>
</dbReference>
<feature type="compositionally biased region" description="Low complexity" evidence="2">
    <location>
        <begin position="1"/>
        <end position="18"/>
    </location>
</feature>
<proteinExistence type="inferred from homology"/>
<evidence type="ECO:0000259" key="3">
    <source>
        <dbReference type="Pfam" id="PF00437"/>
    </source>
</evidence>
<dbReference type="GO" id="GO:0016887">
    <property type="term" value="F:ATP hydrolysis activity"/>
    <property type="evidence" value="ECO:0007669"/>
    <property type="project" value="InterPro"/>
</dbReference>
<keyword evidence="7" id="KW-1185">Reference proteome</keyword>
<dbReference type="CDD" id="cd01130">
    <property type="entry name" value="VirB11-like_ATPase"/>
    <property type="match status" value="1"/>
</dbReference>
<evidence type="ECO:0000313" key="7">
    <source>
        <dbReference type="Proteomes" id="UP000443423"/>
    </source>
</evidence>
<name>A0A6A8G489_9EURY</name>
<dbReference type="RefSeq" id="WP_151109548.1">
    <property type="nucleotide sequence ID" value="NZ_WKJQ01000001.1"/>
</dbReference>
<organism evidence="6 7">
    <name type="scientific">Haloferax marinum</name>
    <dbReference type="NCBI Taxonomy" id="2666143"/>
    <lineage>
        <taxon>Archaea</taxon>
        <taxon>Methanobacteriati</taxon>
        <taxon>Methanobacteriota</taxon>
        <taxon>Stenosarchaea group</taxon>
        <taxon>Halobacteria</taxon>
        <taxon>Halobacteriales</taxon>
        <taxon>Haloferacaceae</taxon>
        <taxon>Haloferax</taxon>
    </lineage>
</organism>
<dbReference type="Gene3D" id="3.30.450.380">
    <property type="match status" value="1"/>
</dbReference>
<evidence type="ECO:0000313" key="6">
    <source>
        <dbReference type="EMBL" id="MRW95759.1"/>
    </source>
</evidence>
<dbReference type="Pfam" id="PF00437">
    <property type="entry name" value="T2SSE"/>
    <property type="match status" value="1"/>
</dbReference>
<feature type="region of interest" description="Disordered" evidence="2">
    <location>
        <begin position="1"/>
        <end position="21"/>
    </location>
</feature>
<dbReference type="EMBL" id="WKJQ01000001">
    <property type="protein sequence ID" value="MRW95759.1"/>
    <property type="molecule type" value="Genomic_DNA"/>
</dbReference>
<sequence length="564" mass="63968">MQQDTTGETNTPTNSTTGRGFFRLLSDGEFGGAASEARRIFRRTTEMLRGSNLNVRPLTPEDTPLGTYEIPPDHEEVDRYWVNAPYSYVVVTFDTNATAHHYHVVEPDLDEFEASLLERVRTDIRDPLLFRRDIDPTQDDALVTELASLIEQYGLELGMGSFHSVLYYLRRDFHGYGPIDPLMGDPHIEDISCDGYNLPLFVYHDDYTDIETNISFESEELDNFVVRLAQRSGQHISVGDPVLGTTLPNGARAELALGEEVTPRGSAFTVRLYAEEPFTPIDLVEYGTFSIEQMAYLWLCIEHNKSLIFAGGTASGKTTSMNAVSMFVPPRSKVLSIEDTRELALYHDNWLSSVTRERLHDDTDITMYDLLRSALRHRPEYIIVGEVRGEEAVTLFQAMNTGHTTFSTMHADSVETVINRLENEPINVPRAMVQSLDLLCVQTLTRHDGERVRRSQTIGEIGDIDQRTGELDYSASFSWKPDGDSFTQSDSSLLDEIQRENGWSRTELRRELRQREQFLRYLLDKGVSDYRRFTALVNEYYADADDVMARVEADESVVDVGSGI</sequence>
<comment type="caution">
    <text evidence="6">The sequence shown here is derived from an EMBL/GenBank/DDBJ whole genome shotgun (WGS) entry which is preliminary data.</text>
</comment>
<dbReference type="InterPro" id="IPR056570">
    <property type="entry name" value="PilB3-like_N"/>
</dbReference>
<feature type="domain" description="PilB3-like N-terminal" evidence="5">
    <location>
        <begin position="36"/>
        <end position="108"/>
    </location>
</feature>
<accession>A0A6A8G489</accession>
<dbReference type="Pfam" id="PF23989">
    <property type="entry name" value="PilB3_C"/>
    <property type="match status" value="1"/>
</dbReference>
<dbReference type="InterPro" id="IPR001482">
    <property type="entry name" value="T2SS/T4SS_dom"/>
</dbReference>
<dbReference type="Gene3D" id="3.40.50.300">
    <property type="entry name" value="P-loop containing nucleotide triphosphate hydrolases"/>
    <property type="match status" value="1"/>
</dbReference>
<feature type="domain" description="PilB3-like C-terminal" evidence="4">
    <location>
        <begin position="483"/>
        <end position="562"/>
    </location>
</feature>
<protein>
    <submittedName>
        <fullName evidence="6">Type II secretion system protein</fullName>
    </submittedName>
</protein>
<dbReference type="SUPFAM" id="SSF52540">
    <property type="entry name" value="P-loop containing nucleoside triphosphate hydrolases"/>
    <property type="match status" value="1"/>
</dbReference>
<evidence type="ECO:0000259" key="5">
    <source>
        <dbReference type="Pfam" id="PF23990"/>
    </source>
</evidence>
<dbReference type="AlphaFoldDB" id="A0A6A8G489"/>
<dbReference type="Proteomes" id="UP000443423">
    <property type="component" value="Unassembled WGS sequence"/>
</dbReference>
<comment type="similarity">
    <text evidence="1">Belongs to the GSP E family.</text>
</comment>
<dbReference type="PANTHER" id="PTHR30486">
    <property type="entry name" value="TWITCHING MOTILITY PROTEIN PILT"/>
    <property type="match status" value="1"/>
</dbReference>
<reference evidence="6 7" key="1">
    <citation type="submission" date="2019-11" db="EMBL/GenBank/DDBJ databases">
        <title>Whole genome sequence of Haloferax sp. MBLA0078.</title>
        <authorList>
            <person name="Seo M.-J."/>
            <person name="Cho E.-S."/>
        </authorList>
    </citation>
    <scope>NUCLEOTIDE SEQUENCE [LARGE SCALE GENOMIC DNA]</scope>
    <source>
        <strain evidence="6 7">MBLA0078</strain>
    </source>
</reference>
<evidence type="ECO:0000259" key="4">
    <source>
        <dbReference type="Pfam" id="PF23989"/>
    </source>
</evidence>
<gene>
    <name evidence="6" type="ORF">GJR99_04100</name>
</gene>
<dbReference type="OrthoDB" id="33500at2157"/>
<dbReference type="InterPro" id="IPR027417">
    <property type="entry name" value="P-loop_NTPase"/>
</dbReference>
<feature type="domain" description="Bacterial type II secretion system protein E" evidence="3">
    <location>
        <begin position="265"/>
        <end position="454"/>
    </location>
</feature>
<evidence type="ECO:0000256" key="1">
    <source>
        <dbReference type="ARBA" id="ARBA00006611"/>
    </source>
</evidence>
<evidence type="ECO:0000256" key="2">
    <source>
        <dbReference type="SAM" id="MobiDB-lite"/>
    </source>
</evidence>
<dbReference type="InterPro" id="IPR056571">
    <property type="entry name" value="PilB3-like_C"/>
</dbReference>
<dbReference type="InterPro" id="IPR050921">
    <property type="entry name" value="T4SS_GSP_E_ATPase"/>
</dbReference>